<dbReference type="InterPro" id="IPR011060">
    <property type="entry name" value="RibuloseP-bd_barrel"/>
</dbReference>
<evidence type="ECO:0000313" key="16">
    <source>
        <dbReference type="Proteomes" id="UP000779900"/>
    </source>
</evidence>
<gene>
    <name evidence="15" type="primary">rpe</name>
    <name evidence="15" type="ORF">FJY68_02250</name>
</gene>
<comment type="cofactor">
    <cofactor evidence="2">
        <name>Mn(2+)</name>
        <dbReference type="ChEBI" id="CHEBI:29035"/>
    </cofactor>
</comment>
<evidence type="ECO:0000256" key="5">
    <source>
        <dbReference type="ARBA" id="ARBA00001954"/>
    </source>
</evidence>
<sequence>MKVSASILDCDFLRLSDELAAVVNAGADAIHLDVMDGHFVPNLSFGVPLAKAVRRAVNVPVHSHLMVQEPEWLVEKFLAYSDLITFHIEAAESPEQCIETIRAAGKAAGISLNPNTPVESLRPVIADVQDVLVMSVYPGFGGQEFSRESAARIRETARLIAESGSRATISVDGGVNPQNCNLVAEAGAHWVIAGSAIFRSPDYAAVIKALKS</sequence>
<dbReference type="Pfam" id="PF00834">
    <property type="entry name" value="Ribul_P_3_epim"/>
    <property type="match status" value="1"/>
</dbReference>
<evidence type="ECO:0000256" key="9">
    <source>
        <dbReference type="ARBA" id="ARBA00023235"/>
    </source>
</evidence>
<evidence type="ECO:0000256" key="3">
    <source>
        <dbReference type="ARBA" id="ARBA00001941"/>
    </source>
</evidence>
<feature type="binding site" evidence="14">
    <location>
        <begin position="139"/>
        <end position="142"/>
    </location>
    <ligand>
        <name>substrate</name>
    </ligand>
</feature>
<reference evidence="15" key="1">
    <citation type="submission" date="2019-03" db="EMBL/GenBank/DDBJ databases">
        <title>Lake Tanganyika Metagenome-Assembled Genomes (MAGs).</title>
        <authorList>
            <person name="Tran P."/>
        </authorList>
    </citation>
    <scope>NUCLEOTIDE SEQUENCE</scope>
    <source>
        <strain evidence="15">K_DeepCast_150m_m2_040</strain>
    </source>
</reference>
<evidence type="ECO:0000256" key="10">
    <source>
        <dbReference type="NCBIfam" id="TIGR01163"/>
    </source>
</evidence>
<keyword evidence="13" id="KW-0170">Cobalt</keyword>
<keyword evidence="13" id="KW-0464">Manganese</keyword>
<evidence type="ECO:0000256" key="13">
    <source>
        <dbReference type="PIRSR" id="PIRSR001461-2"/>
    </source>
</evidence>
<dbReference type="PROSITE" id="PS01086">
    <property type="entry name" value="RIBUL_P_3_EPIMER_2"/>
    <property type="match status" value="1"/>
</dbReference>
<evidence type="ECO:0000256" key="11">
    <source>
        <dbReference type="PIRNR" id="PIRNR001461"/>
    </source>
</evidence>
<dbReference type="PANTHER" id="PTHR11749">
    <property type="entry name" value="RIBULOSE-5-PHOSPHATE-3-EPIMERASE"/>
    <property type="match status" value="1"/>
</dbReference>
<dbReference type="FunFam" id="3.20.20.70:FF:000004">
    <property type="entry name" value="Ribulose-phosphate 3-epimerase"/>
    <property type="match status" value="1"/>
</dbReference>
<dbReference type="InterPro" id="IPR026019">
    <property type="entry name" value="Ribul_P_3_epim"/>
</dbReference>
<dbReference type="PROSITE" id="PS01085">
    <property type="entry name" value="RIBUL_P_3_EPIMER_1"/>
    <property type="match status" value="1"/>
</dbReference>
<evidence type="ECO:0000256" key="4">
    <source>
        <dbReference type="ARBA" id="ARBA00001947"/>
    </source>
</evidence>
<evidence type="ECO:0000256" key="7">
    <source>
        <dbReference type="ARBA" id="ARBA00013188"/>
    </source>
</evidence>
<dbReference type="GO" id="GO:0004750">
    <property type="term" value="F:D-ribulose-phosphate 3-epimerase activity"/>
    <property type="evidence" value="ECO:0007669"/>
    <property type="project" value="UniProtKB-UniRule"/>
</dbReference>
<comment type="catalytic activity">
    <reaction evidence="1 11">
        <text>D-ribulose 5-phosphate = D-xylulose 5-phosphate</text>
        <dbReference type="Rhea" id="RHEA:13677"/>
        <dbReference type="ChEBI" id="CHEBI:57737"/>
        <dbReference type="ChEBI" id="CHEBI:58121"/>
        <dbReference type="EC" id="5.1.3.1"/>
    </reaction>
</comment>
<comment type="cofactor">
    <cofactor evidence="13">
        <name>a divalent metal cation</name>
        <dbReference type="ChEBI" id="CHEBI:60240"/>
    </cofactor>
    <text evidence="13">Binds 1 divalent metal cation per subunit.</text>
</comment>
<dbReference type="Gene3D" id="3.20.20.70">
    <property type="entry name" value="Aldolase class I"/>
    <property type="match status" value="1"/>
</dbReference>
<proteinExistence type="inferred from homology"/>
<feature type="binding site" evidence="14">
    <location>
        <position position="6"/>
    </location>
    <ligand>
        <name>substrate</name>
    </ligand>
</feature>
<dbReference type="GO" id="GO:0006098">
    <property type="term" value="P:pentose-phosphate shunt"/>
    <property type="evidence" value="ECO:0007669"/>
    <property type="project" value="UniProtKB-UniRule"/>
</dbReference>
<dbReference type="CDD" id="cd00429">
    <property type="entry name" value="RPE"/>
    <property type="match status" value="1"/>
</dbReference>
<evidence type="ECO:0000313" key="15">
    <source>
        <dbReference type="EMBL" id="MBM3330658.1"/>
    </source>
</evidence>
<evidence type="ECO:0000256" key="14">
    <source>
        <dbReference type="PIRSR" id="PIRSR001461-3"/>
    </source>
</evidence>
<comment type="cofactor">
    <cofactor evidence="3">
        <name>Co(2+)</name>
        <dbReference type="ChEBI" id="CHEBI:48828"/>
    </cofactor>
</comment>
<keyword evidence="13" id="KW-0862">Zinc</keyword>
<dbReference type="GO" id="GO:0005737">
    <property type="term" value="C:cytoplasm"/>
    <property type="evidence" value="ECO:0007669"/>
    <property type="project" value="UniProtKB-ARBA"/>
</dbReference>
<feature type="active site" description="Proton donor" evidence="12">
    <location>
        <position position="172"/>
    </location>
</feature>
<dbReference type="EMBL" id="VGIR01000007">
    <property type="protein sequence ID" value="MBM3330658.1"/>
    <property type="molecule type" value="Genomic_DNA"/>
</dbReference>
<evidence type="ECO:0000256" key="12">
    <source>
        <dbReference type="PIRSR" id="PIRSR001461-1"/>
    </source>
</evidence>
<dbReference type="NCBIfam" id="TIGR01163">
    <property type="entry name" value="rpe"/>
    <property type="match status" value="1"/>
</dbReference>
<organism evidence="15 16">
    <name type="scientific">candidate division WOR-3 bacterium</name>
    <dbReference type="NCBI Taxonomy" id="2052148"/>
    <lineage>
        <taxon>Bacteria</taxon>
        <taxon>Bacteria division WOR-3</taxon>
    </lineage>
</organism>
<dbReference type="EC" id="5.1.3.1" evidence="7 10"/>
<comment type="caution">
    <text evidence="15">The sequence shown here is derived from an EMBL/GenBank/DDBJ whole genome shotgun (WGS) entry which is preliminary data.</text>
</comment>
<feature type="active site" description="Proton acceptor" evidence="12">
    <location>
        <position position="33"/>
    </location>
</feature>
<comment type="cofactor">
    <cofactor evidence="5">
        <name>Fe(2+)</name>
        <dbReference type="ChEBI" id="CHEBI:29033"/>
    </cofactor>
</comment>
<dbReference type="NCBIfam" id="NF004076">
    <property type="entry name" value="PRK05581.1-4"/>
    <property type="match status" value="1"/>
</dbReference>
<keyword evidence="9 11" id="KW-0413">Isomerase</keyword>
<feature type="binding site" evidence="14">
    <location>
        <begin position="194"/>
        <end position="195"/>
    </location>
    <ligand>
        <name>substrate</name>
    </ligand>
</feature>
<keyword evidence="11" id="KW-0119">Carbohydrate metabolism</keyword>
<dbReference type="Proteomes" id="UP000779900">
    <property type="component" value="Unassembled WGS sequence"/>
</dbReference>
<dbReference type="AlphaFoldDB" id="A0A938BT74"/>
<feature type="binding site" evidence="14">
    <location>
        <position position="174"/>
    </location>
    <ligand>
        <name>substrate</name>
    </ligand>
</feature>
<comment type="similarity">
    <text evidence="6 11">Belongs to the ribulose-phosphate 3-epimerase family.</text>
</comment>
<dbReference type="InterPro" id="IPR013785">
    <property type="entry name" value="Aldolase_TIM"/>
</dbReference>
<dbReference type="GO" id="GO:0046872">
    <property type="term" value="F:metal ion binding"/>
    <property type="evidence" value="ECO:0007669"/>
    <property type="project" value="UniProtKB-KW"/>
</dbReference>
<feature type="binding site" evidence="13">
    <location>
        <position position="64"/>
    </location>
    <ligand>
        <name>a divalent metal cation</name>
        <dbReference type="ChEBI" id="CHEBI:60240"/>
    </ligand>
</feature>
<keyword evidence="8 13" id="KW-0479">Metal-binding</keyword>
<feature type="binding site" evidence="13">
    <location>
        <position position="31"/>
    </location>
    <ligand>
        <name>a divalent metal cation</name>
        <dbReference type="ChEBI" id="CHEBI:60240"/>
    </ligand>
</feature>
<dbReference type="InterPro" id="IPR000056">
    <property type="entry name" value="Ribul_P_3_epim-like"/>
</dbReference>
<protein>
    <recommendedName>
        <fullName evidence="7 10">Ribulose-phosphate 3-epimerase</fullName>
        <ecNumber evidence="7 10">5.1.3.1</ecNumber>
    </recommendedName>
</protein>
<evidence type="ECO:0000256" key="6">
    <source>
        <dbReference type="ARBA" id="ARBA00009541"/>
    </source>
</evidence>
<name>A0A938BT74_UNCW3</name>
<comment type="cofactor">
    <cofactor evidence="4">
        <name>Zn(2+)</name>
        <dbReference type="ChEBI" id="CHEBI:29105"/>
    </cofactor>
</comment>
<feature type="binding site" evidence="13">
    <location>
        <position position="33"/>
    </location>
    <ligand>
        <name>a divalent metal cation</name>
        <dbReference type="ChEBI" id="CHEBI:60240"/>
    </ligand>
</feature>
<dbReference type="GO" id="GO:0005975">
    <property type="term" value="P:carbohydrate metabolic process"/>
    <property type="evidence" value="ECO:0007669"/>
    <property type="project" value="InterPro"/>
</dbReference>
<evidence type="ECO:0000256" key="2">
    <source>
        <dbReference type="ARBA" id="ARBA00001936"/>
    </source>
</evidence>
<evidence type="ECO:0000256" key="8">
    <source>
        <dbReference type="ARBA" id="ARBA00022723"/>
    </source>
</evidence>
<feature type="binding site" evidence="13">
    <location>
        <position position="172"/>
    </location>
    <ligand>
        <name>a divalent metal cation</name>
        <dbReference type="ChEBI" id="CHEBI:60240"/>
    </ligand>
</feature>
<dbReference type="SUPFAM" id="SSF51366">
    <property type="entry name" value="Ribulose-phoshate binding barrel"/>
    <property type="match status" value="1"/>
</dbReference>
<dbReference type="PIRSF" id="PIRSF001461">
    <property type="entry name" value="RPE"/>
    <property type="match status" value="1"/>
</dbReference>
<feature type="binding site" evidence="14">
    <location>
        <position position="64"/>
    </location>
    <ligand>
        <name>substrate</name>
    </ligand>
</feature>
<evidence type="ECO:0000256" key="1">
    <source>
        <dbReference type="ARBA" id="ARBA00001782"/>
    </source>
</evidence>
<accession>A0A938BT74</accession>